<gene>
    <name evidence="1" type="ORF">JBS370_LOCUS12384</name>
</gene>
<name>A0A818Y295_9BILA</name>
<feature type="non-terminal residue" evidence="1">
    <location>
        <position position="1"/>
    </location>
</feature>
<proteinExistence type="predicted"/>
<reference evidence="1" key="1">
    <citation type="submission" date="2021-02" db="EMBL/GenBank/DDBJ databases">
        <authorList>
            <person name="Nowell W R."/>
        </authorList>
    </citation>
    <scope>NUCLEOTIDE SEQUENCE</scope>
</reference>
<evidence type="ECO:0000313" key="2">
    <source>
        <dbReference type="Proteomes" id="UP000663836"/>
    </source>
</evidence>
<comment type="caution">
    <text evidence="1">The sequence shown here is derived from an EMBL/GenBank/DDBJ whole genome shotgun (WGS) entry which is preliminary data.</text>
</comment>
<evidence type="ECO:0000313" key="1">
    <source>
        <dbReference type="EMBL" id="CAF3747744.1"/>
    </source>
</evidence>
<organism evidence="1 2">
    <name type="scientific">Rotaria sordida</name>
    <dbReference type="NCBI Taxonomy" id="392033"/>
    <lineage>
        <taxon>Eukaryota</taxon>
        <taxon>Metazoa</taxon>
        <taxon>Spiralia</taxon>
        <taxon>Gnathifera</taxon>
        <taxon>Rotifera</taxon>
        <taxon>Eurotatoria</taxon>
        <taxon>Bdelloidea</taxon>
        <taxon>Philodinida</taxon>
        <taxon>Philodinidae</taxon>
        <taxon>Rotaria</taxon>
    </lineage>
</organism>
<accession>A0A818Y295</accession>
<dbReference type="Proteomes" id="UP000663836">
    <property type="component" value="Unassembled WGS sequence"/>
</dbReference>
<dbReference type="EMBL" id="CAJOBD010001006">
    <property type="protein sequence ID" value="CAF3747744.1"/>
    <property type="molecule type" value="Genomic_DNA"/>
</dbReference>
<sequence>SIPTSKLNREFHHGNETVRILFN</sequence>
<dbReference type="AlphaFoldDB" id="A0A818Y295"/>
<protein>
    <submittedName>
        <fullName evidence="1">Uncharacterized protein</fullName>
    </submittedName>
</protein>